<dbReference type="AlphaFoldDB" id="A0AAU7Z7M6"/>
<dbReference type="PROSITE" id="PS50263">
    <property type="entry name" value="CN_HYDROLASE"/>
    <property type="match status" value="1"/>
</dbReference>
<reference evidence="3" key="1">
    <citation type="submission" date="2023-08" db="EMBL/GenBank/DDBJ databases">
        <authorList>
            <person name="Messyasz A."/>
            <person name="Mannisto M.K."/>
            <person name="Kerkhof L.J."/>
            <person name="Haggblom M."/>
        </authorList>
    </citation>
    <scope>NUCLEOTIDE SEQUENCE</scope>
    <source>
        <strain evidence="3">M8UP39</strain>
    </source>
</reference>
<keyword evidence="1 3" id="KW-0378">Hydrolase</keyword>
<protein>
    <submittedName>
        <fullName evidence="3">Carbon-nitrogen hydrolase</fullName>
    </submittedName>
</protein>
<organism evidence="3">
    <name type="scientific">Tunturiibacter gelidiferens</name>
    <dbReference type="NCBI Taxonomy" id="3069689"/>
    <lineage>
        <taxon>Bacteria</taxon>
        <taxon>Pseudomonadati</taxon>
        <taxon>Acidobacteriota</taxon>
        <taxon>Terriglobia</taxon>
        <taxon>Terriglobales</taxon>
        <taxon>Acidobacteriaceae</taxon>
        <taxon>Tunturiibacter</taxon>
    </lineage>
</organism>
<gene>
    <name evidence="3" type="ORF">RBB81_11470</name>
</gene>
<dbReference type="InterPro" id="IPR003010">
    <property type="entry name" value="C-N_Hydrolase"/>
</dbReference>
<dbReference type="FunFam" id="3.60.110.10:FF:000010">
    <property type="entry name" value="Carbon-nitrogen hydrolase"/>
    <property type="match status" value="1"/>
</dbReference>
<dbReference type="SUPFAM" id="SSF56317">
    <property type="entry name" value="Carbon-nitrogen hydrolase"/>
    <property type="match status" value="1"/>
</dbReference>
<name>A0AAU7Z7M6_9BACT</name>
<dbReference type="Pfam" id="PF00795">
    <property type="entry name" value="CN_hydrolase"/>
    <property type="match status" value="1"/>
</dbReference>
<dbReference type="InterPro" id="IPR036526">
    <property type="entry name" value="C-N_Hydrolase_sf"/>
</dbReference>
<dbReference type="EMBL" id="CP132938">
    <property type="protein sequence ID" value="XCB24516.1"/>
    <property type="molecule type" value="Genomic_DNA"/>
</dbReference>
<proteinExistence type="predicted"/>
<dbReference type="RefSeq" id="WP_353073800.1">
    <property type="nucleotide sequence ID" value="NZ_CP132938.1"/>
</dbReference>
<dbReference type="GO" id="GO:0050126">
    <property type="term" value="F:N-carbamoylputrescine amidase activity"/>
    <property type="evidence" value="ECO:0007669"/>
    <property type="project" value="TreeGrafter"/>
</dbReference>
<dbReference type="InterPro" id="IPR050345">
    <property type="entry name" value="Aliph_Amidase/BUP"/>
</dbReference>
<dbReference type="PANTHER" id="PTHR43674">
    <property type="entry name" value="NITRILASE C965.09-RELATED"/>
    <property type="match status" value="1"/>
</dbReference>
<sequence length="315" mass="35168">MTTTSSKTTPNKRIGLIQMSCVPDTAANLDKAADRVREAARAGANVICLPELFRAQYFCQREEHALFDTAESIPGPSTERLSSVAKEEKVVVIASLFERRAPGLYHNTAAILETDGSIKGIYRKMHIPDDPLYYEKFYFTPGDLGFKAMKTTQGDIGTLVCWDQWYPEAARETALRGANTLFYPTAIGWHPSEKAEYGEAQYSAWQITQRAHAISNGVFVGAVNRVGHEHGDVIHNGVEMRGPGDHTPSSGLEFWGGSFIADPFGRVIAQASHDKEEILIAEIDLKLQEDTRRNWPFLRDRRIDAYNGITSRFID</sequence>
<dbReference type="CDD" id="cd07573">
    <property type="entry name" value="CPA"/>
    <property type="match status" value="1"/>
</dbReference>
<dbReference type="GO" id="GO:0033388">
    <property type="term" value="P:putrescine biosynthetic process from arginine"/>
    <property type="evidence" value="ECO:0007669"/>
    <property type="project" value="TreeGrafter"/>
</dbReference>
<accession>A0AAU7Z7M6</accession>
<dbReference type="KEGG" id="tgi:RBB81_11470"/>
<evidence type="ECO:0000259" key="2">
    <source>
        <dbReference type="PROSITE" id="PS50263"/>
    </source>
</evidence>
<evidence type="ECO:0000256" key="1">
    <source>
        <dbReference type="ARBA" id="ARBA00022801"/>
    </source>
</evidence>
<evidence type="ECO:0000313" key="3">
    <source>
        <dbReference type="EMBL" id="XCB24516.1"/>
    </source>
</evidence>
<feature type="domain" description="CN hydrolase" evidence="2">
    <location>
        <begin position="12"/>
        <end position="285"/>
    </location>
</feature>
<dbReference type="Gene3D" id="3.60.110.10">
    <property type="entry name" value="Carbon-nitrogen hydrolase"/>
    <property type="match status" value="1"/>
</dbReference>
<dbReference type="PANTHER" id="PTHR43674:SF2">
    <property type="entry name" value="BETA-UREIDOPROPIONASE"/>
    <property type="match status" value="1"/>
</dbReference>
<reference evidence="3" key="2">
    <citation type="journal article" date="2024" name="Environ. Microbiol.">
        <title>Genome analysis and description of Tunturibacter gen. nov. expands the diversity of Terriglobia in tundra soils.</title>
        <authorList>
            <person name="Messyasz A."/>
            <person name="Mannisto M.K."/>
            <person name="Kerkhof L.J."/>
            <person name="Haggblom M.M."/>
        </authorList>
    </citation>
    <scope>NUCLEOTIDE SEQUENCE</scope>
    <source>
        <strain evidence="3">M8UP39</strain>
    </source>
</reference>